<evidence type="ECO:0000313" key="12">
    <source>
        <dbReference type="Proteomes" id="UP000287687"/>
    </source>
</evidence>
<dbReference type="RefSeq" id="WP_128442825.1">
    <property type="nucleotide sequence ID" value="NZ_SBIP01000002.1"/>
</dbReference>
<comment type="similarity">
    <text evidence="2">Belongs to the ABC-2 integral membrane protein family.</text>
</comment>
<feature type="transmembrane region" description="Helical" evidence="9">
    <location>
        <begin position="191"/>
        <end position="213"/>
    </location>
</feature>
<keyword evidence="7" id="KW-0762">Sugar transport</keyword>
<comment type="subcellular location">
    <subcellularLocation>
        <location evidence="1">Cell membrane</location>
        <topology evidence="1">Multi-pass membrane protein</topology>
    </subcellularLocation>
</comment>
<proteinExistence type="inferred from homology"/>
<comment type="caution">
    <text evidence="11">The sequence shown here is derived from an EMBL/GenBank/DDBJ whole genome shotgun (WGS) entry which is preliminary data.</text>
</comment>
<dbReference type="InterPro" id="IPR013525">
    <property type="entry name" value="ABC2_TM"/>
</dbReference>
<evidence type="ECO:0000256" key="9">
    <source>
        <dbReference type="SAM" id="Phobius"/>
    </source>
</evidence>
<evidence type="ECO:0000256" key="4">
    <source>
        <dbReference type="ARBA" id="ARBA00022475"/>
    </source>
</evidence>
<dbReference type="Proteomes" id="UP000287687">
    <property type="component" value="Unassembled WGS sequence"/>
</dbReference>
<feature type="transmembrane region" description="Helical" evidence="9">
    <location>
        <begin position="164"/>
        <end position="184"/>
    </location>
</feature>
<feature type="transmembrane region" description="Helical" evidence="9">
    <location>
        <begin position="84"/>
        <end position="102"/>
    </location>
</feature>
<dbReference type="GO" id="GO:0015920">
    <property type="term" value="P:lipopolysaccharide transport"/>
    <property type="evidence" value="ECO:0007669"/>
    <property type="project" value="TreeGrafter"/>
</dbReference>
<evidence type="ECO:0000256" key="2">
    <source>
        <dbReference type="ARBA" id="ARBA00007783"/>
    </source>
</evidence>
<protein>
    <submittedName>
        <fullName evidence="11">Capsular biosynthesis protein</fullName>
    </submittedName>
</protein>
<reference evidence="11 12" key="1">
    <citation type="submission" date="2019-01" db="EMBL/GenBank/DDBJ databases">
        <title>The draft genome of Rhizobium sp. 24NR.</title>
        <authorList>
            <person name="Liu L."/>
            <person name="Liang L."/>
            <person name="Shi S."/>
            <person name="Xu L."/>
            <person name="Wang X."/>
            <person name="Li L."/>
            <person name="Zhang X."/>
        </authorList>
    </citation>
    <scope>NUCLEOTIDE SEQUENCE [LARGE SCALE GENOMIC DNA]</scope>
    <source>
        <strain evidence="11 12">24NR</strain>
    </source>
</reference>
<dbReference type="PANTHER" id="PTHR30413:SF10">
    <property type="entry name" value="CAPSULE POLYSACCHARIDE EXPORT INNER-MEMBRANE PROTEIN CTRC"/>
    <property type="match status" value="1"/>
</dbReference>
<feature type="domain" description="ABC-2 type transporter transmembrane" evidence="10">
    <location>
        <begin position="36"/>
        <end position="240"/>
    </location>
</feature>
<keyword evidence="6 9" id="KW-1133">Transmembrane helix</keyword>
<dbReference type="PANTHER" id="PTHR30413">
    <property type="entry name" value="INNER MEMBRANE TRANSPORT PERMEASE"/>
    <property type="match status" value="1"/>
</dbReference>
<keyword evidence="12" id="KW-1185">Reference proteome</keyword>
<feature type="transmembrane region" description="Helical" evidence="9">
    <location>
        <begin position="254"/>
        <end position="272"/>
    </location>
</feature>
<accession>A0A444LIJ4</accession>
<keyword evidence="4" id="KW-1003">Cell membrane</keyword>
<name>A0A444LIJ4_9HYPH</name>
<dbReference type="OrthoDB" id="8479094at2"/>
<evidence type="ECO:0000256" key="1">
    <source>
        <dbReference type="ARBA" id="ARBA00004651"/>
    </source>
</evidence>
<evidence type="ECO:0000256" key="5">
    <source>
        <dbReference type="ARBA" id="ARBA00022692"/>
    </source>
</evidence>
<keyword evidence="8 9" id="KW-0472">Membrane</keyword>
<evidence type="ECO:0000256" key="6">
    <source>
        <dbReference type="ARBA" id="ARBA00022989"/>
    </source>
</evidence>
<sequence>MEINNLTPVNSANKNSAYHKPSIRVALRRQVNVMHAVILRDIRSRFFNHGLGFLMVPLFPVAHATLLLGIYTVMNRQAIFGDDLILFFATGLIPVLTFNYISRFMSVSVSANKSMLAFPAVHLLDIILARSALEFIGIVISIVFMTILLISVGTNPVPQDPADAALALLAVAFLAIGVGVVVSVISAIFPFFAMIYSLFTAIIYLTSGGPIYLQSFPDQVVYYCSFNPAFHAVEWMRTAYYVGYSDQYLDKTYLLSWGLGSLSLGLLMERLLKTQILNN</sequence>
<dbReference type="AlphaFoldDB" id="A0A444LIJ4"/>
<keyword evidence="5 9" id="KW-0812">Transmembrane</keyword>
<organism evidence="11 12">
    <name type="scientific">Neorhizobium lilium</name>
    <dbReference type="NCBI Taxonomy" id="2503024"/>
    <lineage>
        <taxon>Bacteria</taxon>
        <taxon>Pseudomonadati</taxon>
        <taxon>Pseudomonadota</taxon>
        <taxon>Alphaproteobacteria</taxon>
        <taxon>Hyphomicrobiales</taxon>
        <taxon>Rhizobiaceae</taxon>
        <taxon>Rhizobium/Agrobacterium group</taxon>
        <taxon>Neorhizobium</taxon>
    </lineage>
</organism>
<evidence type="ECO:0000256" key="8">
    <source>
        <dbReference type="ARBA" id="ARBA00023136"/>
    </source>
</evidence>
<evidence type="ECO:0000313" key="11">
    <source>
        <dbReference type="EMBL" id="RWX78848.1"/>
    </source>
</evidence>
<dbReference type="Pfam" id="PF01061">
    <property type="entry name" value="ABC2_membrane"/>
    <property type="match status" value="1"/>
</dbReference>
<dbReference type="EMBL" id="SBIP01000002">
    <property type="protein sequence ID" value="RWX78848.1"/>
    <property type="molecule type" value="Genomic_DNA"/>
</dbReference>
<evidence type="ECO:0000256" key="3">
    <source>
        <dbReference type="ARBA" id="ARBA00022448"/>
    </source>
</evidence>
<feature type="transmembrane region" description="Helical" evidence="9">
    <location>
        <begin position="50"/>
        <end position="72"/>
    </location>
</feature>
<keyword evidence="7" id="KW-0625">Polysaccharide transport</keyword>
<gene>
    <name evidence="11" type="ORF">EPK99_09720</name>
</gene>
<evidence type="ECO:0000259" key="10">
    <source>
        <dbReference type="Pfam" id="PF01061"/>
    </source>
</evidence>
<dbReference type="GO" id="GO:0005886">
    <property type="term" value="C:plasma membrane"/>
    <property type="evidence" value="ECO:0007669"/>
    <property type="project" value="UniProtKB-SubCell"/>
</dbReference>
<keyword evidence="3" id="KW-0813">Transport</keyword>
<evidence type="ECO:0000256" key="7">
    <source>
        <dbReference type="ARBA" id="ARBA00023047"/>
    </source>
</evidence>
<feature type="transmembrane region" description="Helical" evidence="9">
    <location>
        <begin position="123"/>
        <end position="152"/>
    </location>
</feature>
<dbReference type="GO" id="GO:0015774">
    <property type="term" value="P:polysaccharide transport"/>
    <property type="evidence" value="ECO:0007669"/>
    <property type="project" value="UniProtKB-KW"/>
</dbReference>
<dbReference type="GO" id="GO:0140359">
    <property type="term" value="F:ABC-type transporter activity"/>
    <property type="evidence" value="ECO:0007669"/>
    <property type="project" value="InterPro"/>
</dbReference>